<keyword evidence="2" id="KW-0732">Signal</keyword>
<name>A0ABN8R1I1_9CNID</name>
<protein>
    <submittedName>
        <fullName evidence="3">Uncharacterized protein</fullName>
    </submittedName>
</protein>
<evidence type="ECO:0000256" key="2">
    <source>
        <dbReference type="SAM" id="SignalP"/>
    </source>
</evidence>
<reference evidence="3 4" key="1">
    <citation type="submission" date="2022-05" db="EMBL/GenBank/DDBJ databases">
        <authorList>
            <consortium name="Genoscope - CEA"/>
            <person name="William W."/>
        </authorList>
    </citation>
    <scope>NUCLEOTIDE SEQUENCE [LARGE SCALE GENOMIC DNA]</scope>
</reference>
<feature type="compositionally biased region" description="Basic and acidic residues" evidence="1">
    <location>
        <begin position="494"/>
        <end position="504"/>
    </location>
</feature>
<keyword evidence="4" id="KW-1185">Reference proteome</keyword>
<sequence>MASMTKWIGILFVLLTFLPVNTLAINTTDTSKTPHGANITISKSRKRQEIIFLRDDFAHKRNREGETVANIEKHGKSLSAEGKVFHGKPNPSNLEDMSEYQESELKEQTVSKAKGPPEIQENEKKSDAYEVVSDTGDNDHAMHAPFSREDGMVRIAKVSRHRGRHTFRIHANDGLGRIHSHHRSGLHVVSLDGDDTSENELNDKDTQLYGSIGWPLSSSSPRTPRVHFRPLKRGSYYRNAVNDYPPNVISISQDALNGGLSRADEGQMRDEMFPIFRRRDPLSLAQSSQLTQPEELMQPFRPLNPKSVSLGGRPDTFLFPLFNGRSDYEPALVPMTAQNSFPVSSPIEYSSPQPTVPLTNQLLLQPAVQVPALQTQTVNPTYVMPSQMEGQFLLGNQQPDARSLYQLQSQQQLEVPQVPISPMTEKQPIIVPAQMQMSPELATGGQRVMEPASNWVDEDGRQRSEVLDRQRNRQNEERLQDERGEEEEDEDDDEGRHEGSRYYDRDDDSQREDDTQEDDEPPPYPLERGYSRGDEERSDEENEDAEEPEQERSDDDINSSYDRNDSATEGEELSPDSRSTNDNGNDDQDASPSQDNFDPQRFPQQFQASKPQLMQSFNAANRPFYYPNVPGLPNQIDAQTFARYQLTSPFSALKDHILPQPQQPTSHPKIVGNPNFQISEMTSSEAEFLENKATLEPNFTPPIASKDTIPRKSQKFRFGLGNVLIRLNGKPLEDSSQLRSKIINGQIIQGKGKLIKSKGPVRVKLSHTKDAKHLKIIDIIAPKQFHVYDTKSKIGRPAIASFVGTKTSTKKKGPSFANRLQNASNNVT</sequence>
<dbReference type="EMBL" id="CALNXK010000179">
    <property type="protein sequence ID" value="CAH3173177.1"/>
    <property type="molecule type" value="Genomic_DNA"/>
</dbReference>
<feature type="compositionally biased region" description="Acidic residues" evidence="1">
    <location>
        <begin position="505"/>
        <end position="521"/>
    </location>
</feature>
<evidence type="ECO:0000313" key="3">
    <source>
        <dbReference type="EMBL" id="CAH3173177.1"/>
    </source>
</evidence>
<proteinExistence type="predicted"/>
<feature type="chain" id="PRO_5047474790" evidence="2">
    <location>
        <begin position="25"/>
        <end position="828"/>
    </location>
</feature>
<evidence type="ECO:0000313" key="4">
    <source>
        <dbReference type="Proteomes" id="UP001159405"/>
    </source>
</evidence>
<feature type="signal peptide" evidence="2">
    <location>
        <begin position="1"/>
        <end position="24"/>
    </location>
</feature>
<feature type="region of interest" description="Disordered" evidence="1">
    <location>
        <begin position="74"/>
        <end position="128"/>
    </location>
</feature>
<feature type="compositionally biased region" description="Acidic residues" evidence="1">
    <location>
        <begin position="483"/>
        <end position="493"/>
    </location>
</feature>
<feature type="compositionally biased region" description="Polar residues" evidence="1">
    <location>
        <begin position="590"/>
        <end position="607"/>
    </location>
</feature>
<organism evidence="3 4">
    <name type="scientific">Porites lobata</name>
    <dbReference type="NCBI Taxonomy" id="104759"/>
    <lineage>
        <taxon>Eukaryota</taxon>
        <taxon>Metazoa</taxon>
        <taxon>Cnidaria</taxon>
        <taxon>Anthozoa</taxon>
        <taxon>Hexacorallia</taxon>
        <taxon>Scleractinia</taxon>
        <taxon>Fungiina</taxon>
        <taxon>Poritidae</taxon>
        <taxon>Porites</taxon>
    </lineage>
</organism>
<dbReference type="Proteomes" id="UP001159405">
    <property type="component" value="Unassembled WGS sequence"/>
</dbReference>
<feature type="region of interest" description="Disordered" evidence="1">
    <location>
        <begin position="442"/>
        <end position="607"/>
    </location>
</feature>
<accession>A0ABN8R1I1</accession>
<feature type="compositionally biased region" description="Basic and acidic residues" evidence="1">
    <location>
        <begin position="458"/>
        <end position="482"/>
    </location>
</feature>
<comment type="caution">
    <text evidence="3">The sequence shown here is derived from an EMBL/GenBank/DDBJ whole genome shotgun (WGS) entry which is preliminary data.</text>
</comment>
<evidence type="ECO:0000256" key="1">
    <source>
        <dbReference type="SAM" id="MobiDB-lite"/>
    </source>
</evidence>
<feature type="compositionally biased region" description="Acidic residues" evidence="1">
    <location>
        <begin position="536"/>
        <end position="557"/>
    </location>
</feature>
<gene>
    <name evidence="3" type="ORF">PLOB_00013962</name>
</gene>